<protein>
    <submittedName>
        <fullName evidence="1">Uncharacterized protein</fullName>
    </submittedName>
</protein>
<organism evidence="1 2">
    <name type="scientific">Mugilogobius chulae</name>
    <name type="common">yellowstripe goby</name>
    <dbReference type="NCBI Taxonomy" id="88201"/>
    <lineage>
        <taxon>Eukaryota</taxon>
        <taxon>Metazoa</taxon>
        <taxon>Chordata</taxon>
        <taxon>Craniata</taxon>
        <taxon>Vertebrata</taxon>
        <taxon>Euteleostomi</taxon>
        <taxon>Actinopterygii</taxon>
        <taxon>Neopterygii</taxon>
        <taxon>Teleostei</taxon>
        <taxon>Neoteleostei</taxon>
        <taxon>Acanthomorphata</taxon>
        <taxon>Gobiaria</taxon>
        <taxon>Gobiiformes</taxon>
        <taxon>Gobioidei</taxon>
        <taxon>Gobiidae</taxon>
        <taxon>Gobionellinae</taxon>
        <taxon>Mugilogobius</taxon>
    </lineage>
</organism>
<dbReference type="InterPro" id="IPR029055">
    <property type="entry name" value="Ntn_hydrolases_N"/>
</dbReference>
<dbReference type="AlphaFoldDB" id="A0AAW0P6N6"/>
<sequence length="143" mass="15858">MCHTPDISPETSELIQGFGGFRPHIKDVSYQIGVTHITQLQQCHRVIMSKLVSQSKEMAELLCVCINPSTELCLLCASVGLSVISCPLGFHDIKEAIKSSLTILKQVMEEKLNATNIELATVEPGKTFHMFSKEELEDVIKDI</sequence>
<proteinExistence type="predicted"/>
<keyword evidence="2" id="KW-1185">Reference proteome</keyword>
<dbReference type="Proteomes" id="UP001460270">
    <property type="component" value="Unassembled WGS sequence"/>
</dbReference>
<name>A0AAW0P6N6_9GOBI</name>
<gene>
    <name evidence="1" type="ORF">WMY93_011648</name>
</gene>
<accession>A0AAW0P6N6</accession>
<reference evidence="2" key="1">
    <citation type="submission" date="2024-04" db="EMBL/GenBank/DDBJ databases">
        <title>Salinicola lusitanus LLJ914,a marine bacterium isolated from the Okinawa Trough.</title>
        <authorList>
            <person name="Li J."/>
        </authorList>
    </citation>
    <scope>NUCLEOTIDE SEQUENCE [LARGE SCALE GENOMIC DNA]</scope>
</reference>
<dbReference type="EMBL" id="JBBPFD010000008">
    <property type="protein sequence ID" value="KAK7915887.1"/>
    <property type="molecule type" value="Genomic_DNA"/>
</dbReference>
<dbReference type="SUPFAM" id="SSF56235">
    <property type="entry name" value="N-terminal nucleophile aminohydrolases (Ntn hydrolases)"/>
    <property type="match status" value="1"/>
</dbReference>
<evidence type="ECO:0000313" key="1">
    <source>
        <dbReference type="EMBL" id="KAK7915887.1"/>
    </source>
</evidence>
<comment type="caution">
    <text evidence="1">The sequence shown here is derived from an EMBL/GenBank/DDBJ whole genome shotgun (WGS) entry which is preliminary data.</text>
</comment>
<dbReference type="Gene3D" id="3.60.20.10">
    <property type="entry name" value="Glutamine Phosphoribosylpyrophosphate, subunit 1, domain 1"/>
    <property type="match status" value="1"/>
</dbReference>
<evidence type="ECO:0000313" key="2">
    <source>
        <dbReference type="Proteomes" id="UP001460270"/>
    </source>
</evidence>